<feature type="region of interest" description="Disordered" evidence="1">
    <location>
        <begin position="44"/>
        <end position="66"/>
    </location>
</feature>
<gene>
    <name evidence="2" type="ORF">ZIOFF_067706</name>
</gene>
<proteinExistence type="predicted"/>
<dbReference type="Proteomes" id="UP000734854">
    <property type="component" value="Unassembled WGS sequence"/>
</dbReference>
<evidence type="ECO:0000256" key="1">
    <source>
        <dbReference type="SAM" id="MobiDB-lite"/>
    </source>
</evidence>
<feature type="compositionally biased region" description="Basic and acidic residues" evidence="1">
    <location>
        <begin position="48"/>
        <end position="58"/>
    </location>
</feature>
<evidence type="ECO:0000313" key="3">
    <source>
        <dbReference type="Proteomes" id="UP000734854"/>
    </source>
</evidence>
<evidence type="ECO:0000313" key="2">
    <source>
        <dbReference type="EMBL" id="KAG6473789.1"/>
    </source>
</evidence>
<sequence>MSKIKSCQGEVLDQEEGCGPEARAQEAVASIGCSWMPGDQRIGAAQGRHRDFGEESRGRGRRGSSRLVAKRGWRCLERNNGSLLEVNIFLLVNHHRISGLNLNLLVESIRSRLPIKCIIEQVRDDDSFHTTCGTPNYVAPDVLNDRGYDGAIADL</sequence>
<reference evidence="2 3" key="1">
    <citation type="submission" date="2020-08" db="EMBL/GenBank/DDBJ databases">
        <title>Plant Genome Project.</title>
        <authorList>
            <person name="Zhang R.-G."/>
        </authorList>
    </citation>
    <scope>NUCLEOTIDE SEQUENCE [LARGE SCALE GENOMIC DNA]</scope>
    <source>
        <tissue evidence="2">Rhizome</tissue>
    </source>
</reference>
<organism evidence="2 3">
    <name type="scientific">Zingiber officinale</name>
    <name type="common">Ginger</name>
    <name type="synonym">Amomum zingiber</name>
    <dbReference type="NCBI Taxonomy" id="94328"/>
    <lineage>
        <taxon>Eukaryota</taxon>
        <taxon>Viridiplantae</taxon>
        <taxon>Streptophyta</taxon>
        <taxon>Embryophyta</taxon>
        <taxon>Tracheophyta</taxon>
        <taxon>Spermatophyta</taxon>
        <taxon>Magnoliopsida</taxon>
        <taxon>Liliopsida</taxon>
        <taxon>Zingiberales</taxon>
        <taxon>Zingiberaceae</taxon>
        <taxon>Zingiber</taxon>
    </lineage>
</organism>
<name>A0A8J5CFY7_ZINOF</name>
<keyword evidence="3" id="KW-1185">Reference proteome</keyword>
<dbReference type="AlphaFoldDB" id="A0A8J5CFY7"/>
<accession>A0A8J5CFY7</accession>
<protein>
    <submittedName>
        <fullName evidence="2">Uncharacterized protein</fullName>
    </submittedName>
</protein>
<dbReference type="EMBL" id="JACMSC010000019">
    <property type="protein sequence ID" value="KAG6473789.1"/>
    <property type="molecule type" value="Genomic_DNA"/>
</dbReference>
<comment type="caution">
    <text evidence="2">The sequence shown here is derived from an EMBL/GenBank/DDBJ whole genome shotgun (WGS) entry which is preliminary data.</text>
</comment>